<evidence type="ECO:0000313" key="2">
    <source>
        <dbReference type="Proteomes" id="UP000216438"/>
    </source>
</evidence>
<dbReference type="Proteomes" id="UP000216438">
    <property type="component" value="Chromosome"/>
</dbReference>
<dbReference type="Pfam" id="PF14264">
    <property type="entry name" value="Glucos_trans_II"/>
    <property type="match status" value="1"/>
</dbReference>
<proteinExistence type="predicted"/>
<dbReference type="RefSeq" id="WP_046493853.1">
    <property type="nucleotide sequence ID" value="NZ_CP016303.1"/>
</dbReference>
<dbReference type="InterPro" id="IPR025686">
    <property type="entry name" value="Glucos_trans_II"/>
</dbReference>
<gene>
    <name evidence="1" type="ORF">BA171_04420</name>
</gene>
<evidence type="ECO:0000313" key="1">
    <source>
        <dbReference type="EMBL" id="ASX26331.1"/>
    </source>
</evidence>
<accession>A0A249DY06</accession>
<dbReference type="OrthoDB" id="1317478at2"/>
<reference evidence="1 2" key="2">
    <citation type="submission" date="2017-09" db="EMBL/GenBank/DDBJ databases">
        <title>The genome of whitefly Bemisia tabaci, a global crop pest, provides novel insights into virus transmission, host adaptation and insecticide resistance.</title>
        <authorList>
            <person name="Kaur N."/>
            <person name="Kliot A."/>
            <person name="Pinheiro P.V."/>
            <person name="Luan J."/>
            <person name="Zheng Y."/>
            <person name="Liu W."/>
            <person name="Sun H."/>
            <person name="Yang X."/>
            <person name="Xu Y."/>
            <person name="Luo Y."/>
            <person name="Kruse A."/>
            <person name="Fisher T.W."/>
            <person name="Nelson D.R."/>
            <person name="Elimelech M."/>
            <person name="MacCoss M."/>
            <person name="Johnson R."/>
            <person name="Cohen E."/>
            <person name="Hunter W.B."/>
            <person name="Brown J.K."/>
            <person name="Jander G."/>
            <person name="Cilia M."/>
            <person name="Douglas A.E."/>
            <person name="Ghanim M."/>
            <person name="Simmons A.M."/>
            <person name="Wintermantel W.M."/>
            <person name="Ling K.-S."/>
            <person name="Fei Z."/>
        </authorList>
    </citation>
    <scope>NUCLEOTIDE SEQUENCE [LARGE SCALE GENOMIC DNA]</scope>
    <source>
        <strain evidence="1 2">MEAM1</strain>
    </source>
</reference>
<sequence>MKDNKNMIFYLVLTLIYIFPLILANVYYLDDMHRAMAGYGWSDSYDGRILSTLLMQMLSLNTTIGNLFPYPTILSALIFTTSGYFTCKISGIEDQKKIKICSFIPLVSPFILQNLSFRYDCLPMSISVIACIIPFLFFSNQYIFIILSIIGILVSAFTYQSSISIYPMLCIIKSIRDLIDNKHQEVIKNIFLSIVSFFIFLLMFKIIQILFSIQIDESRSDLVFSTSNPFELIKNNIRLVKNTVSILNYGITKFNVYGLSTLTFLSVILFLFSPVKIINKLILIFLLFGLPVISILIPLLLKNTNVSPRVLIGISFIPYGFLIFISRLSNKMCTYIGTFIFLTALPIMSTYSNALLSQNKYELEMARRIFNKIDIKDQNIVVDGIIPESSEVKIAKKNFPFLNSIIPQHFAEFRIGLLLNLNGIISNGRHLPTHEESQSARNKKCLIPIIDTHHHYIIRSDSKNIVIDFKKEKCD</sequence>
<dbReference type="EMBL" id="CP016303">
    <property type="protein sequence ID" value="ASX26331.1"/>
    <property type="molecule type" value="Genomic_DNA"/>
</dbReference>
<reference evidence="2" key="1">
    <citation type="submission" date="2016-06" db="EMBL/GenBank/DDBJ databases">
        <authorList>
            <person name="Chen W."/>
            <person name="Hasegawa D.K."/>
        </authorList>
    </citation>
    <scope>NUCLEOTIDE SEQUENCE [LARGE SCALE GENOMIC DNA]</scope>
    <source>
        <strain evidence="2">MEAM1</strain>
    </source>
</reference>
<name>A0A249DY06_9ENTR</name>
<protein>
    <submittedName>
        <fullName evidence="1">O-antigen conversion protein</fullName>
    </submittedName>
</protein>
<organism evidence="1 2">
    <name type="scientific">Candidatus Hamiltonella defensa</name>
    <name type="common">Bemisia tabaci</name>
    <dbReference type="NCBI Taxonomy" id="672795"/>
    <lineage>
        <taxon>Bacteria</taxon>
        <taxon>Pseudomonadati</taxon>
        <taxon>Pseudomonadota</taxon>
        <taxon>Gammaproteobacteria</taxon>
        <taxon>Enterobacterales</taxon>
        <taxon>Enterobacteriaceae</taxon>
        <taxon>aphid secondary symbionts</taxon>
        <taxon>Candidatus Williamhamiltonella</taxon>
    </lineage>
</organism>
<dbReference type="AlphaFoldDB" id="A0A249DY06"/>